<dbReference type="Proteomes" id="UP000016505">
    <property type="component" value="Chromosome I"/>
</dbReference>
<dbReference type="GO" id="GO:0003677">
    <property type="term" value="F:DNA binding"/>
    <property type="evidence" value="ECO:0007669"/>
    <property type="project" value="InterPro"/>
</dbReference>
<gene>
    <name evidence="1" type="ORF">PARC_a0595</name>
</gene>
<sequence length="525" mass="60694">MSLTDHIARSNRLNNSGGCYPNALAHATTLAIMLKKLAKVDAKTRPAMTAVAMFMWLTQDWKQISMPKDIPDFVKISGATPCQENTFRTYFDGTLSWAEYARPCKYKKHIMYLWQPMPTYLNTFFQKFISVQSYDTPFLSPTGKVHLFELMKSTWKTPSTLTKHPRMHKDTFQHYFINCARADNTLGAIVRLQLIEPDKAHHTSAMYYQQLNSDRIRYKLFDAHNRYLSRLIDEARNAQLFAHFELFLKGISINLIKASIKKAGYLSQPGEISQFELDTAQNGINKKRIPATLIGSLRSLEDNHVSQFFHELHTLVESAHQSTFVKAGSKNTQNVNKSALRDYYNYATYRIALLFIALTGARPTHSISILSVYYSDSDITFIKDKGRLRQLLLCDYLQQEINQYLLLQSVVRSQLNIHKELDELWYKCDEQNTPTPLTSRELRLFMAKVWPGIVPYQLRHFFCHCANSHTFSEKLFDQDIDRLMGHENLGERLGSDMLFPARFDAMKSYLNSLPERLGLKALTYV</sequence>
<evidence type="ECO:0008006" key="3">
    <source>
        <dbReference type="Google" id="ProtNLM"/>
    </source>
</evidence>
<proteinExistence type="predicted"/>
<reference evidence="1 2" key="1">
    <citation type="journal article" date="2012" name="J. Bacteriol.">
        <title>Genome sequences of type strains of seven species of the marine bacterium Pseudoalteromonas.</title>
        <authorList>
            <person name="Xie B.B."/>
            <person name="Shu Y.L."/>
            <person name="Qin Q.L."/>
            <person name="Rong J.C."/>
            <person name="Zhang X.Y."/>
            <person name="Chen X.L."/>
            <person name="Shi M."/>
            <person name="He H.L."/>
            <person name="Zhou B.C."/>
            <person name="Zhang Y.Z."/>
        </authorList>
    </citation>
    <scope>NUCLEOTIDE SEQUENCE [LARGE SCALE GENOMIC DNA]</scope>
    <source>
        <strain evidence="1 2">A 37-1-2</strain>
    </source>
</reference>
<dbReference type="RefSeq" id="WP_010555240.1">
    <property type="nucleotide sequence ID" value="NZ_CP011025.1"/>
</dbReference>
<evidence type="ECO:0000313" key="2">
    <source>
        <dbReference type="Proteomes" id="UP000016505"/>
    </source>
</evidence>
<dbReference type="InterPro" id="IPR011010">
    <property type="entry name" value="DNA_brk_join_enz"/>
</dbReference>
<name>A0A290RYU5_9GAMM</name>
<dbReference type="KEGG" id="part:PARC_a0595"/>
<organism evidence="1 2">
    <name type="scientific">Pseudoalteromonas arctica A 37-1-2</name>
    <dbReference type="NCBI Taxonomy" id="1117313"/>
    <lineage>
        <taxon>Bacteria</taxon>
        <taxon>Pseudomonadati</taxon>
        <taxon>Pseudomonadota</taxon>
        <taxon>Gammaproteobacteria</taxon>
        <taxon>Alteromonadales</taxon>
        <taxon>Pseudoalteromonadaceae</taxon>
        <taxon>Pseudoalteromonas</taxon>
    </lineage>
</organism>
<dbReference type="EMBL" id="CP011025">
    <property type="protein sequence ID" value="ATC85314.1"/>
    <property type="molecule type" value="Genomic_DNA"/>
</dbReference>
<dbReference type="OrthoDB" id="5901668at2"/>
<dbReference type="SUPFAM" id="SSF56349">
    <property type="entry name" value="DNA breaking-rejoining enzymes"/>
    <property type="match status" value="1"/>
</dbReference>
<accession>A0A290RYU5</accession>
<protein>
    <recommendedName>
        <fullName evidence="3">Tyr recombinase domain-containing protein</fullName>
    </recommendedName>
</protein>
<evidence type="ECO:0000313" key="1">
    <source>
        <dbReference type="EMBL" id="ATC85314.1"/>
    </source>
</evidence>
<dbReference type="AlphaFoldDB" id="A0A290RYU5"/>